<dbReference type="Pfam" id="PF07047">
    <property type="entry name" value="OPA3"/>
    <property type="match status" value="1"/>
</dbReference>
<evidence type="ECO:0000256" key="3">
    <source>
        <dbReference type="SAM" id="Coils"/>
    </source>
</evidence>
<comment type="caution">
    <text evidence="6">The sequence shown here is derived from an EMBL/GenBank/DDBJ whole genome shotgun (WGS) entry which is preliminary data.</text>
</comment>
<evidence type="ECO:0000256" key="4">
    <source>
        <dbReference type="SAM" id="MobiDB-lite"/>
    </source>
</evidence>
<comment type="similarity">
    <text evidence="1">Belongs to the OPA3 family.</text>
</comment>
<name>A0ABR0EBQ7_ZASCE</name>
<dbReference type="Proteomes" id="UP001305779">
    <property type="component" value="Unassembled WGS sequence"/>
</dbReference>
<keyword evidence="5" id="KW-0732">Signal</keyword>
<evidence type="ECO:0000313" key="7">
    <source>
        <dbReference type="Proteomes" id="UP001305779"/>
    </source>
</evidence>
<dbReference type="PANTHER" id="PTHR12499:SF0">
    <property type="entry name" value="OPTIC ATROPHY 3 PROTEIN"/>
    <property type="match status" value="1"/>
</dbReference>
<evidence type="ECO:0000256" key="5">
    <source>
        <dbReference type="SAM" id="SignalP"/>
    </source>
</evidence>
<dbReference type="InterPro" id="IPR010754">
    <property type="entry name" value="OPA3-like"/>
</dbReference>
<feature type="compositionally biased region" description="Basic and acidic residues" evidence="4">
    <location>
        <begin position="87"/>
        <end position="112"/>
    </location>
</feature>
<feature type="coiled-coil region" evidence="3">
    <location>
        <begin position="154"/>
        <end position="181"/>
    </location>
</feature>
<reference evidence="6 7" key="1">
    <citation type="journal article" date="2023" name="G3 (Bethesda)">
        <title>A chromosome-level genome assembly of Zasmidium syzygii isolated from banana leaves.</title>
        <authorList>
            <person name="van Westerhoven A.C."/>
            <person name="Mehrabi R."/>
            <person name="Talebi R."/>
            <person name="Steentjes M.B.F."/>
            <person name="Corcolon B."/>
            <person name="Chong P.A."/>
            <person name="Kema G.H.J."/>
            <person name="Seidl M.F."/>
        </authorList>
    </citation>
    <scope>NUCLEOTIDE SEQUENCE [LARGE SCALE GENOMIC DNA]</scope>
    <source>
        <strain evidence="6 7">P124</strain>
    </source>
</reference>
<evidence type="ECO:0000256" key="2">
    <source>
        <dbReference type="ARBA" id="ARBA00023054"/>
    </source>
</evidence>
<feature type="signal peptide" evidence="5">
    <location>
        <begin position="1"/>
        <end position="16"/>
    </location>
</feature>
<feature type="chain" id="PRO_5047089492" description="OPA3-like protein" evidence="5">
    <location>
        <begin position="17"/>
        <end position="299"/>
    </location>
</feature>
<feature type="compositionally biased region" description="Basic and acidic residues" evidence="4">
    <location>
        <begin position="250"/>
        <end position="283"/>
    </location>
</feature>
<protein>
    <recommendedName>
        <fullName evidence="8">OPA3-like protein</fullName>
    </recommendedName>
</protein>
<evidence type="ECO:0000313" key="6">
    <source>
        <dbReference type="EMBL" id="KAK4498715.1"/>
    </source>
</evidence>
<evidence type="ECO:0008006" key="8">
    <source>
        <dbReference type="Google" id="ProtNLM"/>
    </source>
</evidence>
<gene>
    <name evidence="6" type="ORF">PRZ48_009225</name>
</gene>
<keyword evidence="2 3" id="KW-0175">Coiled coil</keyword>
<dbReference type="EMBL" id="JAXOVC010000007">
    <property type="protein sequence ID" value="KAK4498715.1"/>
    <property type="molecule type" value="Genomic_DNA"/>
</dbReference>
<organism evidence="6 7">
    <name type="scientific">Zasmidium cellare</name>
    <name type="common">Wine cellar mold</name>
    <name type="synonym">Racodium cellare</name>
    <dbReference type="NCBI Taxonomy" id="395010"/>
    <lineage>
        <taxon>Eukaryota</taxon>
        <taxon>Fungi</taxon>
        <taxon>Dikarya</taxon>
        <taxon>Ascomycota</taxon>
        <taxon>Pezizomycotina</taxon>
        <taxon>Dothideomycetes</taxon>
        <taxon>Dothideomycetidae</taxon>
        <taxon>Mycosphaerellales</taxon>
        <taxon>Mycosphaerellaceae</taxon>
        <taxon>Zasmidium</taxon>
    </lineage>
</organism>
<accession>A0ABR0EBQ7</accession>
<keyword evidence="7" id="KW-1185">Reference proteome</keyword>
<feature type="region of interest" description="Disordered" evidence="4">
    <location>
        <begin position="250"/>
        <end position="299"/>
    </location>
</feature>
<dbReference type="PANTHER" id="PTHR12499">
    <property type="entry name" value="OPTIC ATROPHY 3 PROTEIN OPA3"/>
    <property type="match status" value="1"/>
</dbReference>
<evidence type="ECO:0000256" key="1">
    <source>
        <dbReference type="ARBA" id="ARBA00007584"/>
    </source>
</evidence>
<proteinExistence type="inferred from homology"/>
<sequence>MSLTFKLLSLVIRTAAKPIGNYIKRQAKEHDGFRRFAVAQAQRVHRIDMRMRLGILHDPEAQQRMHERQKKAADEKKRQQEAPTVRTAEEQKKYDEQKAKDEADGKKEEEKPHKVKIRPLSEARAIELGANFFSEAFVFAVALGLILVETLRSRNKESSRRDEVAERLDQLESEVESLRAKLDPDLETLHDLSERIKAAKRSRQSASWYNPMSWGRRDAEDTAIMEEEHDMGKRPTTEEEVIVPIRKAKAIADKSAESEKEKRAKEAVVEQAREGDKKSEEKVNPPARVDSVTASTKER</sequence>
<feature type="compositionally biased region" description="Basic and acidic residues" evidence="4">
    <location>
        <begin position="56"/>
        <end position="80"/>
    </location>
</feature>
<feature type="region of interest" description="Disordered" evidence="4">
    <location>
        <begin position="56"/>
        <end position="114"/>
    </location>
</feature>